<dbReference type="Proteomes" id="UP000525298">
    <property type="component" value="Unassembled WGS sequence"/>
</dbReference>
<dbReference type="InterPro" id="IPR037185">
    <property type="entry name" value="EmrE-like"/>
</dbReference>
<evidence type="ECO:0000313" key="9">
    <source>
        <dbReference type="Proteomes" id="UP000525298"/>
    </source>
</evidence>
<dbReference type="SUPFAM" id="SSF103481">
    <property type="entry name" value="Multidrug resistance efflux transporter EmrE"/>
    <property type="match status" value="2"/>
</dbReference>
<feature type="transmembrane region" description="Helical" evidence="6">
    <location>
        <begin position="65"/>
        <end position="87"/>
    </location>
</feature>
<feature type="domain" description="EamA" evidence="7">
    <location>
        <begin position="6"/>
        <end position="137"/>
    </location>
</feature>
<keyword evidence="9" id="KW-1185">Reference proteome</keyword>
<reference evidence="8 9" key="1">
    <citation type="submission" date="2020-07" db="EMBL/GenBank/DDBJ databases">
        <title>Genomic Encyclopedia of Type Strains, Phase IV (KMG-IV): sequencing the most valuable type-strain genomes for metagenomic binning, comparative biology and taxonomic classification.</title>
        <authorList>
            <person name="Goeker M."/>
        </authorList>
    </citation>
    <scope>NUCLEOTIDE SEQUENCE [LARGE SCALE GENOMIC DNA]</scope>
    <source>
        <strain evidence="8 9">DSM 17721</strain>
    </source>
</reference>
<feature type="transmembrane region" description="Helical" evidence="6">
    <location>
        <begin position="217"/>
        <end position="239"/>
    </location>
</feature>
<dbReference type="PANTHER" id="PTHR32322">
    <property type="entry name" value="INNER MEMBRANE TRANSPORTER"/>
    <property type="match status" value="1"/>
</dbReference>
<keyword evidence="3 6" id="KW-0812">Transmembrane</keyword>
<evidence type="ECO:0000256" key="1">
    <source>
        <dbReference type="ARBA" id="ARBA00004141"/>
    </source>
</evidence>
<evidence type="ECO:0000313" key="8">
    <source>
        <dbReference type="EMBL" id="MBA2882346.1"/>
    </source>
</evidence>
<sequence length="292" mass="31298">MVSSTAWLAAGFVLLWNSGFIGAEYGLPFTGPFTLLFWRYWALTCILLIYLTLSGRLRWPGFYDAAIALLVGFLAHGVWLGCVLFSLQQGVPAGIVALVVALQPMLTGALSGPVVGEHTPLSRWFGLLIGFCGVIIAVGARTNLSDAGSVFGYFIPFGSVVGITAASLLQRYIEVHGRAHRLPVDISLFYQSLATALAATIPAIGLESLATRWAPTFMSAMVWLILGVSLAAYALMWLLLSRLDATRVASLFYLGPPVTMIMAWVAFGDTLQSTDVIGLIIVAAGVIVVQRQ</sequence>
<evidence type="ECO:0000256" key="3">
    <source>
        <dbReference type="ARBA" id="ARBA00022692"/>
    </source>
</evidence>
<proteinExistence type="inferred from homology"/>
<feature type="transmembrane region" description="Helical" evidence="6">
    <location>
        <begin position="124"/>
        <end position="144"/>
    </location>
</feature>
<evidence type="ECO:0000256" key="2">
    <source>
        <dbReference type="ARBA" id="ARBA00007362"/>
    </source>
</evidence>
<dbReference type="Pfam" id="PF00892">
    <property type="entry name" value="EamA"/>
    <property type="match status" value="2"/>
</dbReference>
<comment type="caution">
    <text evidence="8">The sequence shown here is derived from an EMBL/GenBank/DDBJ whole genome shotgun (WGS) entry which is preliminary data.</text>
</comment>
<feature type="transmembrane region" description="Helical" evidence="6">
    <location>
        <begin position="273"/>
        <end position="289"/>
    </location>
</feature>
<gene>
    <name evidence="8" type="ORF">HNR65_002688</name>
</gene>
<feature type="transmembrane region" description="Helical" evidence="6">
    <location>
        <begin position="93"/>
        <end position="112"/>
    </location>
</feature>
<dbReference type="EMBL" id="JACDUS010000008">
    <property type="protein sequence ID" value="MBA2882346.1"/>
    <property type="molecule type" value="Genomic_DNA"/>
</dbReference>
<dbReference type="InterPro" id="IPR050638">
    <property type="entry name" value="AA-Vitamin_Transporters"/>
</dbReference>
<feature type="transmembrane region" description="Helical" evidence="6">
    <location>
        <begin position="251"/>
        <end position="267"/>
    </location>
</feature>
<feature type="transmembrane region" description="Helical" evidence="6">
    <location>
        <begin position="182"/>
        <end position="205"/>
    </location>
</feature>
<dbReference type="GO" id="GO:0016020">
    <property type="term" value="C:membrane"/>
    <property type="evidence" value="ECO:0007669"/>
    <property type="project" value="UniProtKB-SubCell"/>
</dbReference>
<dbReference type="Gene3D" id="1.10.3730.20">
    <property type="match status" value="1"/>
</dbReference>
<keyword evidence="4 6" id="KW-1133">Transmembrane helix</keyword>
<keyword evidence="5 6" id="KW-0472">Membrane</keyword>
<dbReference type="AlphaFoldDB" id="A0A7W0CAU2"/>
<organism evidence="8 9">
    <name type="scientific">Desulfosalsimonas propionicica</name>
    <dbReference type="NCBI Taxonomy" id="332175"/>
    <lineage>
        <taxon>Bacteria</taxon>
        <taxon>Pseudomonadati</taxon>
        <taxon>Thermodesulfobacteriota</taxon>
        <taxon>Desulfobacteria</taxon>
        <taxon>Desulfobacterales</taxon>
        <taxon>Desulfosalsimonadaceae</taxon>
        <taxon>Desulfosalsimonas</taxon>
    </lineage>
</organism>
<evidence type="ECO:0000256" key="6">
    <source>
        <dbReference type="SAM" id="Phobius"/>
    </source>
</evidence>
<evidence type="ECO:0000256" key="5">
    <source>
        <dbReference type="ARBA" id="ARBA00023136"/>
    </source>
</evidence>
<evidence type="ECO:0000259" key="7">
    <source>
        <dbReference type="Pfam" id="PF00892"/>
    </source>
</evidence>
<dbReference type="PANTHER" id="PTHR32322:SF2">
    <property type="entry name" value="EAMA DOMAIN-CONTAINING PROTEIN"/>
    <property type="match status" value="1"/>
</dbReference>
<dbReference type="InterPro" id="IPR000620">
    <property type="entry name" value="EamA_dom"/>
</dbReference>
<dbReference type="RefSeq" id="WP_181551981.1">
    <property type="nucleotide sequence ID" value="NZ_JACDUS010000008.1"/>
</dbReference>
<feature type="transmembrane region" description="Helical" evidence="6">
    <location>
        <begin position="150"/>
        <end position="170"/>
    </location>
</feature>
<comment type="subcellular location">
    <subcellularLocation>
        <location evidence="1">Membrane</location>
        <topology evidence="1">Multi-pass membrane protein</topology>
    </subcellularLocation>
</comment>
<protein>
    <submittedName>
        <fullName evidence="8">Drug/metabolite transporter (DMT)-like permease</fullName>
    </submittedName>
</protein>
<feature type="domain" description="EamA" evidence="7">
    <location>
        <begin position="182"/>
        <end position="289"/>
    </location>
</feature>
<evidence type="ECO:0000256" key="4">
    <source>
        <dbReference type="ARBA" id="ARBA00022989"/>
    </source>
</evidence>
<name>A0A7W0CAU2_9BACT</name>
<feature type="transmembrane region" description="Helical" evidence="6">
    <location>
        <begin position="33"/>
        <end position="53"/>
    </location>
</feature>
<accession>A0A7W0CAU2</accession>
<comment type="similarity">
    <text evidence="2">Belongs to the EamA transporter family.</text>
</comment>